<evidence type="ECO:0000256" key="2">
    <source>
        <dbReference type="PROSITE-ProRule" id="PRU00703"/>
    </source>
</evidence>
<dbReference type="Pfam" id="PF00571">
    <property type="entry name" value="CBS"/>
    <property type="match status" value="2"/>
</dbReference>
<evidence type="ECO:0000259" key="4">
    <source>
        <dbReference type="PROSITE" id="PS51371"/>
    </source>
</evidence>
<protein>
    <submittedName>
        <fullName evidence="5">CBS domain-containing protein</fullName>
    </submittedName>
</protein>
<dbReference type="OrthoDB" id="3672399at2"/>
<dbReference type="PROSITE" id="PS51371">
    <property type="entry name" value="CBS"/>
    <property type="match status" value="2"/>
</dbReference>
<proteinExistence type="predicted"/>
<dbReference type="InterPro" id="IPR046342">
    <property type="entry name" value="CBS_dom_sf"/>
</dbReference>
<feature type="domain" description="CBS" evidence="4">
    <location>
        <begin position="10"/>
        <end position="68"/>
    </location>
</feature>
<evidence type="ECO:0000313" key="6">
    <source>
        <dbReference type="Proteomes" id="UP000323454"/>
    </source>
</evidence>
<dbReference type="InterPro" id="IPR007055">
    <property type="entry name" value="BON_dom"/>
</dbReference>
<keyword evidence="1 2" id="KW-0129">CBS domain</keyword>
<organism evidence="5 6">
    <name type="scientific">Solihabitans fulvus</name>
    <dbReference type="NCBI Taxonomy" id="1892852"/>
    <lineage>
        <taxon>Bacteria</taxon>
        <taxon>Bacillati</taxon>
        <taxon>Actinomycetota</taxon>
        <taxon>Actinomycetes</taxon>
        <taxon>Pseudonocardiales</taxon>
        <taxon>Pseudonocardiaceae</taxon>
        <taxon>Solihabitans</taxon>
    </lineage>
</organism>
<comment type="caution">
    <text evidence="5">The sequence shown here is derived from an EMBL/GenBank/DDBJ whole genome shotgun (WGS) entry which is preliminary data.</text>
</comment>
<sequence>MHEPTAADVMTRQVITAVPDTPFLVLAGLLAAHGIGALPVLDPTGRPIGVVEDIDVLAKLEFHAGADGPPLLAGARCRARWRKSSGLTAADLMSRRMLAVTEGTSLAVVVRVLAGERLRQLFVVDGGGRLVGVLARRDVLRLYLRGDRAIQTDIDRTLAGLAAYPFTISAYVADGVVALEGRLPLRSTAERAIRLASHVSGVIAVRDNLRYDVDDLMITGL</sequence>
<reference evidence="5 6" key="2">
    <citation type="submission" date="2019-09" db="EMBL/GenBank/DDBJ databases">
        <authorList>
            <person name="Jin C."/>
        </authorList>
    </citation>
    <scope>NUCLEOTIDE SEQUENCE [LARGE SCALE GENOMIC DNA]</scope>
    <source>
        <strain evidence="5 6">AN110305</strain>
    </source>
</reference>
<dbReference type="InterPro" id="IPR000644">
    <property type="entry name" value="CBS_dom"/>
</dbReference>
<dbReference type="PANTHER" id="PTHR43080:SF29">
    <property type="entry name" value="OS02G0818000 PROTEIN"/>
    <property type="match status" value="1"/>
</dbReference>
<feature type="domain" description="CBS" evidence="4">
    <location>
        <begin position="93"/>
        <end position="150"/>
    </location>
</feature>
<dbReference type="AlphaFoldDB" id="A0A5B2XQB2"/>
<dbReference type="PROSITE" id="PS50914">
    <property type="entry name" value="BON"/>
    <property type="match status" value="1"/>
</dbReference>
<keyword evidence="6" id="KW-1185">Reference proteome</keyword>
<evidence type="ECO:0000256" key="1">
    <source>
        <dbReference type="ARBA" id="ARBA00023122"/>
    </source>
</evidence>
<dbReference type="InterPro" id="IPR051257">
    <property type="entry name" value="Diverse_CBS-Domain"/>
</dbReference>
<dbReference type="Pfam" id="PF04972">
    <property type="entry name" value="BON"/>
    <property type="match status" value="1"/>
</dbReference>
<dbReference type="SUPFAM" id="SSF54631">
    <property type="entry name" value="CBS-domain pair"/>
    <property type="match status" value="1"/>
</dbReference>
<dbReference type="Gene3D" id="3.30.1340.30">
    <property type="match status" value="1"/>
</dbReference>
<dbReference type="PANTHER" id="PTHR43080">
    <property type="entry name" value="CBS DOMAIN-CONTAINING PROTEIN CBSX3, MITOCHONDRIAL"/>
    <property type="match status" value="1"/>
</dbReference>
<dbReference type="SMART" id="SM00116">
    <property type="entry name" value="CBS"/>
    <property type="match status" value="2"/>
</dbReference>
<dbReference type="RefSeq" id="WP_149847946.1">
    <property type="nucleotide sequence ID" value="NZ_VUOB01000004.1"/>
</dbReference>
<dbReference type="EMBL" id="VUOB01000004">
    <property type="protein sequence ID" value="KAA2265927.1"/>
    <property type="molecule type" value="Genomic_DNA"/>
</dbReference>
<dbReference type="Proteomes" id="UP000323454">
    <property type="component" value="Unassembled WGS sequence"/>
</dbReference>
<name>A0A5B2XQB2_9PSEU</name>
<evidence type="ECO:0000313" key="5">
    <source>
        <dbReference type="EMBL" id="KAA2265927.1"/>
    </source>
</evidence>
<gene>
    <name evidence="5" type="ORF">F0L68_03500</name>
</gene>
<feature type="domain" description="BON" evidence="3">
    <location>
        <begin position="146"/>
        <end position="213"/>
    </location>
</feature>
<reference evidence="5 6" key="1">
    <citation type="submission" date="2019-09" db="EMBL/GenBank/DDBJ databases">
        <title>Goodfellowia gen. nov., a new genus of the Pseudonocardineae related to Actinoalloteichus, containing Goodfellowia coeruleoviolacea gen. nov., comb. nov. gen. nov., comb. nov.</title>
        <authorList>
            <person name="Labeda D."/>
        </authorList>
    </citation>
    <scope>NUCLEOTIDE SEQUENCE [LARGE SCALE GENOMIC DNA]</scope>
    <source>
        <strain evidence="5 6">AN110305</strain>
    </source>
</reference>
<dbReference type="Gene3D" id="3.10.580.10">
    <property type="entry name" value="CBS-domain"/>
    <property type="match status" value="1"/>
</dbReference>
<evidence type="ECO:0000259" key="3">
    <source>
        <dbReference type="PROSITE" id="PS50914"/>
    </source>
</evidence>
<accession>A0A5B2XQB2</accession>